<reference evidence="3" key="1">
    <citation type="submission" date="2016-06" db="UniProtKB">
        <authorList>
            <consortium name="WormBaseParasite"/>
        </authorList>
    </citation>
    <scope>IDENTIFICATION</scope>
</reference>
<dbReference type="WBParaSite" id="SCUD_0000760201-mRNA-1">
    <property type="protein sequence ID" value="SCUD_0000760201-mRNA-1"/>
    <property type="gene ID" value="SCUD_0000760201"/>
</dbReference>
<dbReference type="EMBL" id="UZAK01032404">
    <property type="protein sequence ID" value="VDP26952.1"/>
    <property type="molecule type" value="Genomic_DNA"/>
</dbReference>
<proteinExistence type="predicted"/>
<reference evidence="1 2" key="2">
    <citation type="submission" date="2018-11" db="EMBL/GenBank/DDBJ databases">
        <authorList>
            <consortium name="Pathogen Informatics"/>
        </authorList>
    </citation>
    <scope>NUCLEOTIDE SEQUENCE [LARGE SCALE GENOMIC DNA]</scope>
    <source>
        <strain evidence="1">Dakar</strain>
        <strain evidence="2">Dakar, Senegal</strain>
    </source>
</reference>
<keyword evidence="2" id="KW-1185">Reference proteome</keyword>
<protein>
    <submittedName>
        <fullName evidence="3">Cadherin domain-containing protein</fullName>
    </submittedName>
</protein>
<evidence type="ECO:0000313" key="1">
    <source>
        <dbReference type="EMBL" id="VDP26952.1"/>
    </source>
</evidence>
<organism evidence="3">
    <name type="scientific">Schistosoma curassoni</name>
    <dbReference type="NCBI Taxonomy" id="6186"/>
    <lineage>
        <taxon>Eukaryota</taxon>
        <taxon>Metazoa</taxon>
        <taxon>Spiralia</taxon>
        <taxon>Lophotrochozoa</taxon>
        <taxon>Platyhelminthes</taxon>
        <taxon>Trematoda</taxon>
        <taxon>Digenea</taxon>
        <taxon>Strigeidida</taxon>
        <taxon>Schistosomatoidea</taxon>
        <taxon>Schistosomatidae</taxon>
        <taxon>Schistosoma</taxon>
    </lineage>
</organism>
<gene>
    <name evidence="1" type="ORF">SCUD_LOCUS7602</name>
</gene>
<accession>A0A183JY03</accession>
<dbReference type="Proteomes" id="UP000279833">
    <property type="component" value="Unassembled WGS sequence"/>
</dbReference>
<evidence type="ECO:0000313" key="2">
    <source>
        <dbReference type="Proteomes" id="UP000279833"/>
    </source>
</evidence>
<dbReference type="AlphaFoldDB" id="A0A183JY03"/>
<name>A0A183JY03_9TREM</name>
<sequence>MTKETLSKLLKERILRSNMRCLESSGVTGYRGNDLRPSTRILLMVRIQDINDLSTHNRHVDQIQFQEPGEYVPISVVSSNANEHILDNTEFLSNTLSDRHRMNLRRRRTVDYRHLDYNIGYDGCGV</sequence>
<evidence type="ECO:0000313" key="3">
    <source>
        <dbReference type="WBParaSite" id="SCUD_0000760201-mRNA-1"/>
    </source>
</evidence>